<proteinExistence type="predicted"/>
<feature type="non-terminal residue" evidence="1">
    <location>
        <position position="1"/>
    </location>
</feature>
<name>Q7R8N9_PLAYO</name>
<dbReference type="InParanoid" id="Q7R8N9"/>
<organism evidence="1 2">
    <name type="scientific">Plasmodium yoelii yoelii</name>
    <dbReference type="NCBI Taxonomy" id="73239"/>
    <lineage>
        <taxon>Eukaryota</taxon>
        <taxon>Sar</taxon>
        <taxon>Alveolata</taxon>
        <taxon>Apicomplexa</taxon>
        <taxon>Aconoidasida</taxon>
        <taxon>Haemosporida</taxon>
        <taxon>Plasmodiidae</taxon>
        <taxon>Plasmodium</taxon>
        <taxon>Plasmodium (Vinckeia)</taxon>
    </lineage>
</organism>
<evidence type="ECO:0000313" key="2">
    <source>
        <dbReference type="Proteomes" id="UP000008553"/>
    </source>
</evidence>
<keyword evidence="2" id="KW-1185">Reference proteome</keyword>
<comment type="caution">
    <text evidence="1">The sequence shown here is derived from an EMBL/GenBank/DDBJ whole genome shotgun (WGS) entry which is preliminary data.</text>
</comment>
<dbReference type="Proteomes" id="UP000008553">
    <property type="component" value="Unassembled WGS sequence"/>
</dbReference>
<dbReference type="PaxDb" id="73239-Q7R8N9"/>
<dbReference type="EMBL" id="AABL01002573">
    <property type="protein sequence ID" value="EAA19554.1"/>
    <property type="molecule type" value="Genomic_DNA"/>
</dbReference>
<reference evidence="1 2" key="1">
    <citation type="journal article" date="2002" name="Nature">
        <title>Genome sequence and comparative analysis of the model rodent malaria parasite Plasmodium yoelii yoelii.</title>
        <authorList>
            <person name="Carlton J.M."/>
            <person name="Angiuoli S.V."/>
            <person name="Suh B.B."/>
            <person name="Kooij T.W."/>
            <person name="Pertea M."/>
            <person name="Silva J.C."/>
            <person name="Ermolaeva M.D."/>
            <person name="Allen J.E."/>
            <person name="Selengut J.D."/>
            <person name="Koo H.L."/>
            <person name="Peterson J.D."/>
            <person name="Pop M."/>
            <person name="Kosack D.S."/>
            <person name="Shumway M.F."/>
            <person name="Bidwell S.L."/>
            <person name="Shallom S.J."/>
            <person name="van Aken S.E."/>
            <person name="Riedmuller S.B."/>
            <person name="Feldblyum T.V."/>
            <person name="Cho J.K."/>
            <person name="Quackenbush J."/>
            <person name="Sedegah M."/>
            <person name="Shoaibi A."/>
            <person name="Cummings L.M."/>
            <person name="Florens L."/>
            <person name="Yates J.R."/>
            <person name="Raine J.D."/>
            <person name="Sinden R.E."/>
            <person name="Harris M.A."/>
            <person name="Cunningham D.A."/>
            <person name="Preiser P.R."/>
            <person name="Bergman L.W."/>
            <person name="Vaidya A.B."/>
            <person name="van Lin L.H."/>
            <person name="Janse C.J."/>
            <person name="Waters A.P."/>
            <person name="Smith H.O."/>
            <person name="White O.R."/>
            <person name="Salzberg S.L."/>
            <person name="Venter J.C."/>
            <person name="Fraser C.M."/>
            <person name="Hoffman S.L."/>
            <person name="Gardner M.J."/>
            <person name="Carucci D.J."/>
        </authorList>
    </citation>
    <scope>NUCLEOTIDE SEQUENCE [LARGE SCALE GENOMIC DNA]</scope>
    <source>
        <strain evidence="1 2">17XNL</strain>
    </source>
</reference>
<gene>
    <name evidence="1" type="ORF">PY07182</name>
</gene>
<protein>
    <submittedName>
        <fullName evidence="1">Uncharacterized protein</fullName>
    </submittedName>
</protein>
<sequence>LTHEGIVNSPINFISL</sequence>
<evidence type="ECO:0000313" key="1">
    <source>
        <dbReference type="EMBL" id="EAA19554.1"/>
    </source>
</evidence>
<accession>Q7R8N9</accession>
<dbReference type="AlphaFoldDB" id="Q7R8N9"/>